<feature type="signal peptide" evidence="1">
    <location>
        <begin position="1"/>
        <end position="27"/>
    </location>
</feature>
<dbReference type="InterPro" id="IPR032675">
    <property type="entry name" value="LRR_dom_sf"/>
</dbReference>
<dbReference type="Proteomes" id="UP001330434">
    <property type="component" value="Chromosome"/>
</dbReference>
<reference evidence="2 3" key="1">
    <citation type="journal article" date="2024" name="Environ. Microbiol.">
        <title>Novel evolutionary insights on the interactions of the Holosporales (Alphaproteobacteria) with eukaryotic hosts from comparative genomics.</title>
        <authorList>
            <person name="Giovannini M."/>
            <person name="Petroni G."/>
            <person name="Castelli M."/>
        </authorList>
    </citation>
    <scope>NUCLEOTIDE SEQUENCE [LARGE SCALE GENOMIC DNA]</scope>
    <source>
        <strain evidence="2 3">US_Bl 15I1</strain>
    </source>
</reference>
<keyword evidence="1" id="KW-0732">Signal</keyword>
<dbReference type="PANTHER" id="PTHR24114:SF50">
    <property type="entry name" value="RNI-LIKE PROTEIN"/>
    <property type="match status" value="1"/>
</dbReference>
<gene>
    <name evidence="2" type="ORF">Bealeia1_01210</name>
</gene>
<keyword evidence="3" id="KW-1185">Reference proteome</keyword>
<organism evidence="2 3">
    <name type="scientific">Candidatus Bealeia paramacronuclearis</name>
    <dbReference type="NCBI Taxonomy" id="1921001"/>
    <lineage>
        <taxon>Bacteria</taxon>
        <taxon>Pseudomonadati</taxon>
        <taxon>Pseudomonadota</taxon>
        <taxon>Alphaproteobacteria</taxon>
        <taxon>Holosporales</taxon>
        <taxon>Holosporaceae</taxon>
        <taxon>Candidatus Bealeia</taxon>
    </lineage>
</organism>
<dbReference type="PANTHER" id="PTHR24114">
    <property type="entry name" value="LEUCINE RICH REPEAT FAMILY PROTEIN"/>
    <property type="match status" value="1"/>
</dbReference>
<evidence type="ECO:0000313" key="2">
    <source>
        <dbReference type="EMBL" id="WVX67014.1"/>
    </source>
</evidence>
<dbReference type="SMART" id="SM00368">
    <property type="entry name" value="LRR_RI"/>
    <property type="match status" value="3"/>
</dbReference>
<dbReference type="Gene3D" id="3.80.10.10">
    <property type="entry name" value="Ribonuclease Inhibitor"/>
    <property type="match status" value="1"/>
</dbReference>
<dbReference type="InterPro" id="IPR001611">
    <property type="entry name" value="Leu-rich_rpt"/>
</dbReference>
<evidence type="ECO:0000256" key="1">
    <source>
        <dbReference type="SAM" id="SignalP"/>
    </source>
</evidence>
<protein>
    <submittedName>
        <fullName evidence="2">Leucine-rich repeat domain-containing protein</fullName>
    </submittedName>
</protein>
<dbReference type="RefSeq" id="WP_331255819.1">
    <property type="nucleotide sequence ID" value="NZ_CP133270.1"/>
</dbReference>
<dbReference type="InterPro" id="IPR052394">
    <property type="entry name" value="LRR-containing"/>
</dbReference>
<feature type="chain" id="PRO_5045467427" evidence="1">
    <location>
        <begin position="28"/>
        <end position="668"/>
    </location>
</feature>
<dbReference type="SUPFAM" id="SSF52047">
    <property type="entry name" value="RNI-like"/>
    <property type="match status" value="1"/>
</dbReference>
<sequence length="668" mass="77279">MKSYNFNLSVFLTTCSLFSLTLLPAYGINGGKEEELEFEEKTTIAPHKNYEQNNKFREKFINECLRKLNHENIQTFLSELSNMNEKEKIKRMDDLQEVIECELEREENKGKFSIKEILDAINSQQLKEVKKQKQASKISQSSNEIIDLNTSQNKNLNNISKDGSKFNWEGLPNEIKEYIMSFIRDLNHRSKVGLVSLTWYKKWWFPYVTQDEQFKNIYRKLTCDDEYNNKNIEYNSEKEEKFKLSLARTILSIIKNTEEKNKNEKISFLSNDFRTRKFFTINHMKDREEDSFQTWTRYLNKAATGTSVYGDILQFVYADTTLDCDIGYLQVCDDPDSSWYGKTLITRLDPDDVKSEHYAASSEVLELYFKNNPYVSNLFLNFQIPLIEEGLSTVFDVLESSKIKRLKLNLSYLAAKKEFDVIKYIAQRLKEIPSLKKLEFVYTTGEDSDLKNLADLMISSLDEVNFEFANDVFRNEDAKDFGFLLKNNMSPKKVNLSGCELKPFGLQPIAEGLAYNTTLEKLSIGANCFATDIHKIFANSLKTNKTLKGLDLSVTSNFSDTEAKMFADALTKNRTLERLNLAWCAMTEKGLLFFAEMLKINKSLKILNLSMQGTLNGSIFSPTPYPPEIIKSFREIVESRPELVVILGGPNDKIHIQSTTQKQNYKKE</sequence>
<accession>A0ABZ2C3H0</accession>
<proteinExistence type="predicted"/>
<dbReference type="Pfam" id="PF13516">
    <property type="entry name" value="LRR_6"/>
    <property type="match status" value="1"/>
</dbReference>
<name>A0ABZ2C3H0_9PROT</name>
<dbReference type="EMBL" id="CP133270">
    <property type="protein sequence ID" value="WVX67014.1"/>
    <property type="molecule type" value="Genomic_DNA"/>
</dbReference>
<evidence type="ECO:0000313" key="3">
    <source>
        <dbReference type="Proteomes" id="UP001330434"/>
    </source>
</evidence>